<reference evidence="2" key="2">
    <citation type="submission" date="2016-05" db="EMBL/GenBank/DDBJ databases">
        <title>Comparative analysis highlights variable genome content of wheat rusts and divergence of the mating loci.</title>
        <authorList>
            <person name="Cuomo C.A."/>
            <person name="Bakkeren G."/>
            <person name="Szabo L."/>
            <person name="Khalil H."/>
            <person name="Joly D."/>
            <person name="Goldberg J."/>
            <person name="Young S."/>
            <person name="Zeng Q."/>
            <person name="Fellers J."/>
        </authorList>
    </citation>
    <scope>NUCLEOTIDE SEQUENCE [LARGE SCALE GENOMIC DNA]</scope>
    <source>
        <strain evidence="2">1-1 BBBD Race 1</strain>
    </source>
</reference>
<accession>A0A0C4F115</accession>
<organism evidence="2">
    <name type="scientific">Puccinia triticina (isolate 1-1 / race 1 (BBBD))</name>
    <name type="common">Brown leaf rust fungus</name>
    <dbReference type="NCBI Taxonomy" id="630390"/>
    <lineage>
        <taxon>Eukaryota</taxon>
        <taxon>Fungi</taxon>
        <taxon>Dikarya</taxon>
        <taxon>Basidiomycota</taxon>
        <taxon>Pucciniomycotina</taxon>
        <taxon>Pucciniomycetes</taxon>
        <taxon>Pucciniales</taxon>
        <taxon>Pucciniaceae</taxon>
        <taxon>Puccinia</taxon>
    </lineage>
</organism>
<dbReference type="Proteomes" id="UP000005240">
    <property type="component" value="Unassembled WGS sequence"/>
</dbReference>
<proteinExistence type="predicted"/>
<dbReference type="VEuPathDB" id="FungiDB:PTTG_06785"/>
<protein>
    <recommendedName>
        <fullName evidence="5">SAM domain-containing protein</fullName>
    </recommendedName>
</protein>
<dbReference type="EnsemblFungi" id="PTTG_06785-t43_1">
    <property type="protein sequence ID" value="PTTG_06785-t43_1-p1"/>
    <property type="gene ID" value="PTTG_06785"/>
</dbReference>
<dbReference type="OrthoDB" id="2502010at2759"/>
<sequence length="287" mass="31188">MAGNAPDPSRLCFELSYSLWVETAPRTYKHISSADTPNLGCLLPKGLPFDRFKAGIFRAMALDAHTVRLLRSADAEKKIEWRCCPSNPIDSSLARFVVTDEASFQAFMAREERSSASRNSSFPQVPPSPIIKITMAKPEETSNSGTPASSPISGKEATGSQSTTVQESVTPGELQSSSAGHSAVPRTLSSSGDPSHPSIKRPRLSQDAPKLDPNSLEMEAFLKICHIPLDDKHTRQLIVIHRVHHWTVFNHLSVDEMKDLGFSVGPAILLHAGASQVNRRVALEAAS</sequence>
<name>A0A0C4F115_PUCT1</name>
<evidence type="ECO:0008006" key="5">
    <source>
        <dbReference type="Google" id="ProtNLM"/>
    </source>
</evidence>
<feature type="region of interest" description="Disordered" evidence="1">
    <location>
        <begin position="137"/>
        <end position="211"/>
    </location>
</feature>
<evidence type="ECO:0000313" key="4">
    <source>
        <dbReference type="Proteomes" id="UP000005240"/>
    </source>
</evidence>
<evidence type="ECO:0000313" key="2">
    <source>
        <dbReference type="EMBL" id="OAV93734.1"/>
    </source>
</evidence>
<reference evidence="3 4" key="3">
    <citation type="journal article" date="2017" name="G3 (Bethesda)">
        <title>Comparative analysis highlights variable genome content of wheat rusts and divergence of the mating loci.</title>
        <authorList>
            <person name="Cuomo C.A."/>
            <person name="Bakkeren G."/>
            <person name="Khalil H.B."/>
            <person name="Panwar V."/>
            <person name="Joly D."/>
            <person name="Linning R."/>
            <person name="Sakthikumar S."/>
            <person name="Song X."/>
            <person name="Adiconis X."/>
            <person name="Fan L."/>
            <person name="Goldberg J.M."/>
            <person name="Levin J.Z."/>
            <person name="Young S."/>
            <person name="Zeng Q."/>
            <person name="Anikster Y."/>
            <person name="Bruce M."/>
            <person name="Wang M."/>
            <person name="Yin C."/>
            <person name="McCallum B."/>
            <person name="Szabo L.J."/>
            <person name="Hulbert S."/>
            <person name="Chen X."/>
            <person name="Fellers J.P."/>
        </authorList>
    </citation>
    <scope>NUCLEOTIDE SEQUENCE</scope>
    <source>
        <strain evidence="3">isolate 1-1 / race 1 (BBBD)</strain>
        <strain evidence="4">Isolate 1-1 / race 1 (BBBD)</strain>
    </source>
</reference>
<keyword evidence="4" id="KW-1185">Reference proteome</keyword>
<dbReference type="AlphaFoldDB" id="A0A0C4F115"/>
<reference evidence="3" key="4">
    <citation type="submission" date="2025-05" db="UniProtKB">
        <authorList>
            <consortium name="EnsemblFungi"/>
        </authorList>
    </citation>
    <scope>IDENTIFICATION</scope>
    <source>
        <strain evidence="3">isolate 1-1 / race 1 (BBBD)</strain>
    </source>
</reference>
<dbReference type="OMA" id="ICHIPLD"/>
<evidence type="ECO:0000256" key="1">
    <source>
        <dbReference type="SAM" id="MobiDB-lite"/>
    </source>
</evidence>
<dbReference type="EMBL" id="ADAS02000047">
    <property type="protein sequence ID" value="OAV93734.1"/>
    <property type="molecule type" value="Genomic_DNA"/>
</dbReference>
<feature type="compositionally biased region" description="Polar residues" evidence="1">
    <location>
        <begin position="141"/>
        <end position="180"/>
    </location>
</feature>
<evidence type="ECO:0000313" key="3">
    <source>
        <dbReference type="EnsemblFungi" id="PTTG_06785-t43_1-p1"/>
    </source>
</evidence>
<reference evidence="2" key="1">
    <citation type="submission" date="2009-11" db="EMBL/GenBank/DDBJ databases">
        <authorList>
            <consortium name="The Broad Institute Genome Sequencing Platform"/>
            <person name="Ward D."/>
            <person name="Feldgarden M."/>
            <person name="Earl A."/>
            <person name="Young S.K."/>
            <person name="Zeng Q."/>
            <person name="Koehrsen M."/>
            <person name="Alvarado L."/>
            <person name="Berlin A."/>
            <person name="Bochicchio J."/>
            <person name="Borenstein D."/>
            <person name="Chapman S.B."/>
            <person name="Chen Z."/>
            <person name="Engels R."/>
            <person name="Freedman E."/>
            <person name="Gellesch M."/>
            <person name="Goldberg J."/>
            <person name="Griggs A."/>
            <person name="Gujja S."/>
            <person name="Heilman E."/>
            <person name="Heiman D."/>
            <person name="Hepburn T."/>
            <person name="Howarth C."/>
            <person name="Jen D."/>
            <person name="Larson L."/>
            <person name="Lewis B."/>
            <person name="Mehta T."/>
            <person name="Park D."/>
            <person name="Pearson M."/>
            <person name="Roberts A."/>
            <person name="Saif S."/>
            <person name="Shea T."/>
            <person name="Shenoy N."/>
            <person name="Sisk P."/>
            <person name="Stolte C."/>
            <person name="Sykes S."/>
            <person name="Thomson T."/>
            <person name="Walk T."/>
            <person name="White J."/>
            <person name="Yandava C."/>
            <person name="Izard J."/>
            <person name="Baranova O.V."/>
            <person name="Blanton J.M."/>
            <person name="Tanner A.C."/>
            <person name="Dewhirst F.E."/>
            <person name="Haas B."/>
            <person name="Nusbaum C."/>
            <person name="Birren B."/>
        </authorList>
    </citation>
    <scope>NUCLEOTIDE SEQUENCE [LARGE SCALE GENOMIC DNA]</scope>
    <source>
        <strain evidence="2">1-1 BBBD Race 1</strain>
    </source>
</reference>
<gene>
    <name evidence="2" type="ORF">PTTG_06785</name>
</gene>